<dbReference type="PANTHER" id="PTHR42788:SF13">
    <property type="entry name" value="ALIPHATIC SULFONATES IMPORT ATP-BINDING PROTEIN SSUB"/>
    <property type="match status" value="1"/>
</dbReference>
<organism evidence="5 6">
    <name type="scientific">Herbiconiux gentiana</name>
    <dbReference type="NCBI Taxonomy" id="2970912"/>
    <lineage>
        <taxon>Bacteria</taxon>
        <taxon>Bacillati</taxon>
        <taxon>Actinomycetota</taxon>
        <taxon>Actinomycetes</taxon>
        <taxon>Micrococcales</taxon>
        <taxon>Microbacteriaceae</taxon>
        <taxon>Herbiconiux</taxon>
    </lineage>
</organism>
<dbReference type="EMBL" id="JANTEZ010000002">
    <property type="protein sequence ID" value="MCS5714163.1"/>
    <property type="molecule type" value="Genomic_DNA"/>
</dbReference>
<comment type="caution">
    <text evidence="5">The sequence shown here is derived from an EMBL/GenBank/DDBJ whole genome shotgun (WGS) entry which is preliminary data.</text>
</comment>
<dbReference type="Pfam" id="PF00005">
    <property type="entry name" value="ABC_tran"/>
    <property type="match status" value="1"/>
</dbReference>
<accession>A0ABT2GD67</accession>
<dbReference type="Proteomes" id="UP001165580">
    <property type="component" value="Unassembled WGS sequence"/>
</dbReference>
<keyword evidence="2" id="KW-0547">Nucleotide-binding</keyword>
<keyword evidence="1" id="KW-0813">Transport</keyword>
<dbReference type="PANTHER" id="PTHR42788">
    <property type="entry name" value="TAURINE IMPORT ATP-BINDING PROTEIN-RELATED"/>
    <property type="match status" value="1"/>
</dbReference>
<dbReference type="InterPro" id="IPR017871">
    <property type="entry name" value="ABC_transporter-like_CS"/>
</dbReference>
<evidence type="ECO:0000259" key="4">
    <source>
        <dbReference type="PROSITE" id="PS50893"/>
    </source>
</evidence>
<dbReference type="PROSITE" id="PS50893">
    <property type="entry name" value="ABC_TRANSPORTER_2"/>
    <property type="match status" value="1"/>
</dbReference>
<protein>
    <submittedName>
        <fullName evidence="5">ABC transporter ATP-binding protein</fullName>
    </submittedName>
</protein>
<name>A0ABT2GD67_9MICO</name>
<dbReference type="CDD" id="cd03293">
    <property type="entry name" value="ABC_NrtD_SsuB_transporters"/>
    <property type="match status" value="1"/>
</dbReference>
<keyword evidence="3 5" id="KW-0067">ATP-binding</keyword>
<dbReference type="Gene3D" id="3.40.50.300">
    <property type="entry name" value="P-loop containing nucleotide triphosphate hydrolases"/>
    <property type="match status" value="1"/>
</dbReference>
<dbReference type="InterPro" id="IPR050166">
    <property type="entry name" value="ABC_transporter_ATP-bind"/>
</dbReference>
<evidence type="ECO:0000256" key="3">
    <source>
        <dbReference type="ARBA" id="ARBA00022840"/>
    </source>
</evidence>
<evidence type="ECO:0000256" key="1">
    <source>
        <dbReference type="ARBA" id="ARBA00022448"/>
    </source>
</evidence>
<dbReference type="SMART" id="SM00382">
    <property type="entry name" value="AAA"/>
    <property type="match status" value="1"/>
</dbReference>
<gene>
    <name evidence="5" type="ORF">NVV95_06310</name>
</gene>
<dbReference type="SUPFAM" id="SSF52540">
    <property type="entry name" value="P-loop containing nucleoside triphosphate hydrolases"/>
    <property type="match status" value="1"/>
</dbReference>
<evidence type="ECO:0000256" key="2">
    <source>
        <dbReference type="ARBA" id="ARBA00022741"/>
    </source>
</evidence>
<evidence type="ECO:0000313" key="5">
    <source>
        <dbReference type="EMBL" id="MCS5714163.1"/>
    </source>
</evidence>
<sequence>MTATTPLAATELGLSFEHVEKRFTIGRQEVIALHDVDLSIPRGALVSLVGPSGCGKSTALRILGGLERPTSGTVLVHGEDPDTARRSRHLSIAFQDPSLLPWRSVRKNIELALEITGKAVSRSEVADVIGLVGLKGFENARPAQLSGGMRQRAAIARALVTEPRVLLMDEPFGALDELTRRNLNLELMRIWSEREITTLLVTHSISEAVFLSDVVVVMTPRPGKVTATIDIEIERPRSPDVMRSHEFHDYEDQISSILFDDDRTAKARTNHQ</sequence>
<dbReference type="InterPro" id="IPR027417">
    <property type="entry name" value="P-loop_NTPase"/>
</dbReference>
<dbReference type="PROSITE" id="PS00211">
    <property type="entry name" value="ABC_TRANSPORTER_1"/>
    <property type="match status" value="1"/>
</dbReference>
<feature type="domain" description="ABC transporter" evidence="4">
    <location>
        <begin position="14"/>
        <end position="245"/>
    </location>
</feature>
<proteinExistence type="predicted"/>
<reference evidence="5" key="1">
    <citation type="submission" date="2022-08" db="EMBL/GenBank/DDBJ databases">
        <authorList>
            <person name="Deng Y."/>
            <person name="Han X.-F."/>
            <person name="Zhang Y.-Q."/>
        </authorList>
    </citation>
    <scope>NUCLEOTIDE SEQUENCE</scope>
    <source>
        <strain evidence="5">CPCC 205716</strain>
    </source>
</reference>
<dbReference type="GO" id="GO:0005524">
    <property type="term" value="F:ATP binding"/>
    <property type="evidence" value="ECO:0007669"/>
    <property type="project" value="UniProtKB-KW"/>
</dbReference>
<evidence type="ECO:0000313" key="6">
    <source>
        <dbReference type="Proteomes" id="UP001165580"/>
    </source>
</evidence>
<dbReference type="InterPro" id="IPR003439">
    <property type="entry name" value="ABC_transporter-like_ATP-bd"/>
</dbReference>
<dbReference type="RefSeq" id="WP_259485691.1">
    <property type="nucleotide sequence ID" value="NZ_JANTEZ010000002.1"/>
</dbReference>
<keyword evidence="6" id="KW-1185">Reference proteome</keyword>
<dbReference type="InterPro" id="IPR003593">
    <property type="entry name" value="AAA+_ATPase"/>
</dbReference>